<reference evidence="1" key="1">
    <citation type="submission" date="2019-04" db="EMBL/GenBank/DDBJ databases">
        <title>Microbes associate with the intestines of laboratory mice.</title>
        <authorList>
            <person name="Navarre W."/>
            <person name="Wong E."/>
            <person name="Huang K."/>
            <person name="Tropini C."/>
            <person name="Ng K."/>
            <person name="Yu B."/>
        </authorList>
    </citation>
    <scope>NUCLEOTIDE SEQUENCE</scope>
    <source>
        <strain evidence="1">NM73_A23</strain>
    </source>
</reference>
<keyword evidence="2" id="KW-1185">Reference proteome</keyword>
<dbReference type="EMBL" id="SRZC01000015">
    <property type="protein sequence ID" value="TGX81574.1"/>
    <property type="molecule type" value="Genomic_DNA"/>
</dbReference>
<proteinExistence type="predicted"/>
<evidence type="ECO:0000313" key="2">
    <source>
        <dbReference type="Proteomes" id="UP000308886"/>
    </source>
</evidence>
<evidence type="ECO:0000313" key="1">
    <source>
        <dbReference type="EMBL" id="TGX81574.1"/>
    </source>
</evidence>
<name>A0AC61QPE0_9BACT</name>
<comment type="caution">
    <text evidence="1">The sequence shown here is derived from an EMBL/GenBank/DDBJ whole genome shotgun (WGS) entry which is preliminary data.</text>
</comment>
<protein>
    <submittedName>
        <fullName evidence="1">DoxX family membrane protein</fullName>
    </submittedName>
</protein>
<dbReference type="Proteomes" id="UP000308886">
    <property type="component" value="Unassembled WGS sequence"/>
</dbReference>
<gene>
    <name evidence="1" type="ORF">E5358_09775</name>
</gene>
<organism evidence="1 2">
    <name type="scientific">Palleniella muris</name>
    <dbReference type="NCBI Taxonomy" id="3038145"/>
    <lineage>
        <taxon>Bacteria</taxon>
        <taxon>Pseudomonadati</taxon>
        <taxon>Bacteroidota</taxon>
        <taxon>Bacteroidia</taxon>
        <taxon>Bacteroidales</taxon>
        <taxon>Prevotellaceae</taxon>
        <taxon>Palleniella</taxon>
    </lineage>
</organism>
<accession>A0AC61QPE0</accession>
<sequence length="381" mass="42318">MDKRKIANAVIVNLSRVLVGVVFVFSGFSKAVDPLGTVYKFQDYLAALGLGNTIPDALLLLCAVALSTVELAMGVFTLLAIWRRKTSKAVLALMAVMLLLSVWIYAADPVQDCGCFGDALVLANRDTLIKNIILTACAIVLARYPLSMPRMLGKNIQWMTVHITVAGSIVLSGWCLYDLPVVDFRPYHVGADIRQGMIVPEDAEQPEFETVFIMEKDGRREEFSLENYPDSTWTFIDSRTTVVKQGYVPPIHDFSITTSDGADITDDVLSYKGYTFLLIAPFLEKADDSNFGEIDQIYEFADDNAHRFYCLTSSGEKAVGHWRDITGAEYPFCFTDGTTLKTIVRSNPGLLLLKDGRIIGKWSHNLLPSLERLSGMIKTEK</sequence>